<reference evidence="1 2" key="1">
    <citation type="submission" date="2019-06" db="EMBL/GenBank/DDBJ databases">
        <title>Draft genomes of female and male turbot (Scophthalmus maximus).</title>
        <authorList>
            <person name="Xu H."/>
            <person name="Xu X.-W."/>
            <person name="Shao C."/>
            <person name="Chen S."/>
        </authorList>
    </citation>
    <scope>NUCLEOTIDE SEQUENCE [LARGE SCALE GENOMIC DNA]</scope>
    <source>
        <strain evidence="1">Ysfricsl-2016a</strain>
        <tissue evidence="1">Blood</tissue>
    </source>
</reference>
<dbReference type="EMBL" id="VEVO01000009">
    <property type="protein sequence ID" value="KAF0037438.1"/>
    <property type="molecule type" value="Genomic_DNA"/>
</dbReference>
<protein>
    <submittedName>
        <fullName evidence="1">Uncharacterized protein</fullName>
    </submittedName>
</protein>
<gene>
    <name evidence="1" type="ORF">F2P81_010312</name>
</gene>
<name>A0A6A4SZH4_SCOMX</name>
<dbReference type="Proteomes" id="UP000438429">
    <property type="component" value="Unassembled WGS sequence"/>
</dbReference>
<evidence type="ECO:0000313" key="2">
    <source>
        <dbReference type="Proteomes" id="UP000438429"/>
    </source>
</evidence>
<accession>A0A6A4SZH4</accession>
<organism evidence="1 2">
    <name type="scientific">Scophthalmus maximus</name>
    <name type="common">Turbot</name>
    <name type="synonym">Psetta maxima</name>
    <dbReference type="NCBI Taxonomy" id="52904"/>
    <lineage>
        <taxon>Eukaryota</taxon>
        <taxon>Metazoa</taxon>
        <taxon>Chordata</taxon>
        <taxon>Craniata</taxon>
        <taxon>Vertebrata</taxon>
        <taxon>Euteleostomi</taxon>
        <taxon>Actinopterygii</taxon>
        <taxon>Neopterygii</taxon>
        <taxon>Teleostei</taxon>
        <taxon>Neoteleostei</taxon>
        <taxon>Acanthomorphata</taxon>
        <taxon>Carangaria</taxon>
        <taxon>Pleuronectiformes</taxon>
        <taxon>Pleuronectoidei</taxon>
        <taxon>Scophthalmidae</taxon>
        <taxon>Scophthalmus</taxon>
    </lineage>
</organism>
<comment type="caution">
    <text evidence="1">The sequence shown here is derived from an EMBL/GenBank/DDBJ whole genome shotgun (WGS) entry which is preliminary data.</text>
</comment>
<sequence length="79" mass="8872">MDQSNWTVRFTLGQSRALCAYECAHASIEQRGGLALSRQFILKVKKIPTVSQKLVKQKQKKPNGLNSSSPFSLFIYGKN</sequence>
<dbReference type="AlphaFoldDB" id="A0A6A4SZH4"/>
<proteinExistence type="predicted"/>
<evidence type="ECO:0000313" key="1">
    <source>
        <dbReference type="EMBL" id="KAF0037438.1"/>
    </source>
</evidence>